<reference evidence="2" key="1">
    <citation type="submission" date="2023-03" db="EMBL/GenBank/DDBJ databases">
        <authorList>
            <person name="Julca I."/>
        </authorList>
    </citation>
    <scope>NUCLEOTIDE SEQUENCE</scope>
</reference>
<dbReference type="InterPro" id="IPR001258">
    <property type="entry name" value="NHL_repeat"/>
</dbReference>
<name>A0AAV1DHU0_OLDCO</name>
<evidence type="ECO:0000313" key="3">
    <source>
        <dbReference type="Proteomes" id="UP001161247"/>
    </source>
</evidence>
<dbReference type="Proteomes" id="UP001161247">
    <property type="component" value="Chromosome 5"/>
</dbReference>
<keyword evidence="1" id="KW-0677">Repeat</keyword>
<evidence type="ECO:0000256" key="1">
    <source>
        <dbReference type="ARBA" id="ARBA00022737"/>
    </source>
</evidence>
<dbReference type="SUPFAM" id="SSF63825">
    <property type="entry name" value="YWTD domain"/>
    <property type="match status" value="1"/>
</dbReference>
<dbReference type="EMBL" id="OX459122">
    <property type="protein sequence ID" value="CAI9107452.1"/>
    <property type="molecule type" value="Genomic_DNA"/>
</dbReference>
<dbReference type="PANTHER" id="PTHR46388">
    <property type="entry name" value="NHL REPEAT-CONTAINING PROTEIN 2"/>
    <property type="match status" value="1"/>
</dbReference>
<dbReference type="Gene3D" id="2.120.10.30">
    <property type="entry name" value="TolB, C-terminal domain"/>
    <property type="match status" value="1"/>
</dbReference>
<keyword evidence="3" id="KW-1185">Reference proteome</keyword>
<organism evidence="2 3">
    <name type="scientific">Oldenlandia corymbosa var. corymbosa</name>
    <dbReference type="NCBI Taxonomy" id="529605"/>
    <lineage>
        <taxon>Eukaryota</taxon>
        <taxon>Viridiplantae</taxon>
        <taxon>Streptophyta</taxon>
        <taxon>Embryophyta</taxon>
        <taxon>Tracheophyta</taxon>
        <taxon>Spermatophyta</taxon>
        <taxon>Magnoliopsida</taxon>
        <taxon>eudicotyledons</taxon>
        <taxon>Gunneridae</taxon>
        <taxon>Pentapetalae</taxon>
        <taxon>asterids</taxon>
        <taxon>lamiids</taxon>
        <taxon>Gentianales</taxon>
        <taxon>Rubiaceae</taxon>
        <taxon>Rubioideae</taxon>
        <taxon>Spermacoceae</taxon>
        <taxon>Hedyotis-Oldenlandia complex</taxon>
        <taxon>Oldenlandia</taxon>
    </lineage>
</organism>
<protein>
    <submittedName>
        <fullName evidence="2">OLC1v1006803C1</fullName>
    </submittedName>
</protein>
<sequence>MDEVDSATCVRLRLVTFAVFTTTGDSNGEAFTRRVYVIAFDSILAANYEHKIVSEPCLSSSASPYLSMTVFSRYSTVPESLHEPLQDAEFLSFLQSTLDEEKGCSHHWINRSGNLNSSFKKDGIFLIVAGKFFEDSHYSGTNNLISLQKVKLLQQRYPSLQIIGFQPSSSISTNAADKHLLWRIMADFITFPVLLSNKYHHEMEDSACYLLFKGFGSPSIYHEKDINAGNLEEAVKSITSSHVESSRAGNKLDSPWANPIQIMKEPYYTSSLRNLFLCFPACISVDEDGKRLFLSDSNHHRIFILDADARILDVIGSSPGFEDSEFENSKLMRPAASFYHPSEDCLYFVDSENHAIRRADLERRVVETIYPTNTSNKDASLWSWVLEKFGKKSAVDAKSVESHSDLLFPWHLLKSSSNDLFILNQSFNTLWVVDMTSGDMKQVVKGFQSILETCGQIIMEKSSVMKHIPDDWLQQMSANRFLDGVPHGDLICSIAKLNGDVIFCDAAGQMVYKLNGDSGAVSSFQFSNFGILGLPYWFSFPLEKVCADDNVLADMHIDHVEGFSLLPGRVSISVKVAIPVDMDLVEPLSRSSVWCQARGTAMEISGVESKAEFSEKVGVAQQWYDEIDHLPFTTSEKESNALVETSVNRELQDGRGCFDCAIATSPGTSEIIIIAPLYLRLKRNSSLQNQAEKASRILDILDPLRKSTRNSVIQFLLSSKRDLEELIFVKCLHLRLKFDSSGHPKADNSKGVVLTDSSVEVKVAF</sequence>
<dbReference type="PANTHER" id="PTHR46388:SF3">
    <property type="entry name" value="DUF1618 DOMAIN-CONTAINING PROTEIN"/>
    <property type="match status" value="1"/>
</dbReference>
<gene>
    <name evidence="2" type="ORF">OLC1_LOCUS15767</name>
</gene>
<proteinExistence type="predicted"/>
<evidence type="ECO:0000313" key="2">
    <source>
        <dbReference type="EMBL" id="CAI9107452.1"/>
    </source>
</evidence>
<dbReference type="InterPro" id="IPR011042">
    <property type="entry name" value="6-blade_b-propeller_TolB-like"/>
</dbReference>
<accession>A0AAV1DHU0</accession>
<dbReference type="AlphaFoldDB" id="A0AAV1DHU0"/>
<dbReference type="Pfam" id="PF01436">
    <property type="entry name" value="NHL"/>
    <property type="match status" value="1"/>
</dbReference>